<accession>A0ABQ6WLS5</accession>
<sequence length="328" mass="37415">MALASVQQLRLQGLASSINRPGELERSSFFVDMISQCLTDDSEWVAPSTPLSLDSPLPSSEIDRHSPLRGLILKFIEHWIKIRQFVRSLHADTDTGMQWATLSNLDAKTRMLYESLSLALRDFNGWPCREADFRESLGLQTLYHMCQFVPHLAMIRLLRRQMSSAEEYMQLCAQITVRHISRVSDIILNSLTSNQIKLPSLPPFVAYYSFTSVSVYMSFLYHCGKDWNDTNEPTVYLSRWDAIQMDIAVLGISSADVEAYGRSLNMSALSDRERERSDIWSLAHAAEPYMENDMILSLTHIVDYVKLADPVYMLMDYGSRSAQMCVTV</sequence>
<evidence type="ECO:0008006" key="3">
    <source>
        <dbReference type="Google" id="ProtNLM"/>
    </source>
</evidence>
<evidence type="ECO:0000313" key="2">
    <source>
        <dbReference type="Proteomes" id="UP000325395"/>
    </source>
</evidence>
<dbReference type="Proteomes" id="UP000325395">
    <property type="component" value="Unassembled WGS sequence"/>
</dbReference>
<dbReference type="CDD" id="cd12148">
    <property type="entry name" value="fungal_TF_MHR"/>
    <property type="match status" value="1"/>
</dbReference>
<gene>
    <name evidence="1" type="ORF">BDV36DRAFT_283200</name>
</gene>
<reference evidence="1 2" key="1">
    <citation type="submission" date="2019-04" db="EMBL/GenBank/DDBJ databases">
        <authorList>
            <consortium name="DOE Joint Genome Institute"/>
            <person name="Mondo S."/>
            <person name="Kjaerbolling I."/>
            <person name="Vesth T."/>
            <person name="Frisvad J.C."/>
            <person name="Nybo J.L."/>
            <person name="Theobald S."/>
            <person name="Kildgaard S."/>
            <person name="Isbrandt T."/>
            <person name="Kuo A."/>
            <person name="Sato A."/>
            <person name="Lyhne E.K."/>
            <person name="Kogle M.E."/>
            <person name="Wiebenga A."/>
            <person name="Kun R.S."/>
            <person name="Lubbers R.J."/>
            <person name="Makela M.R."/>
            <person name="Barry K."/>
            <person name="Chovatia M."/>
            <person name="Clum A."/>
            <person name="Daum C."/>
            <person name="Haridas S."/>
            <person name="He G."/>
            <person name="LaButti K."/>
            <person name="Lipzen A."/>
            <person name="Riley R."/>
            <person name="Salamov A."/>
            <person name="Simmons B.A."/>
            <person name="Magnuson J.K."/>
            <person name="Henrissat B."/>
            <person name="Mortensen U.H."/>
            <person name="Larsen T.O."/>
            <person name="Devries R.P."/>
            <person name="Grigoriev I.V."/>
            <person name="Machida M."/>
            <person name="Baker S.E."/>
            <person name="Andersen M.R."/>
            <person name="Cantor M.N."/>
            <person name="Hua S.X."/>
        </authorList>
    </citation>
    <scope>NUCLEOTIDE SEQUENCE [LARGE SCALE GENOMIC DNA]</scope>
    <source>
        <strain evidence="1 2">CBS 117616</strain>
    </source>
</reference>
<name>A0ABQ6WLS5_9EURO</name>
<dbReference type="EMBL" id="ML735730">
    <property type="protein sequence ID" value="KAE8418062.1"/>
    <property type="molecule type" value="Genomic_DNA"/>
</dbReference>
<evidence type="ECO:0000313" key="1">
    <source>
        <dbReference type="EMBL" id="KAE8418062.1"/>
    </source>
</evidence>
<protein>
    <recommendedName>
        <fullName evidence="3">Transcription factor domain-containing protein</fullName>
    </recommendedName>
</protein>
<organism evidence="1 2">
    <name type="scientific">Aspergillus pseudocaelatus</name>
    <dbReference type="NCBI Taxonomy" id="1825620"/>
    <lineage>
        <taxon>Eukaryota</taxon>
        <taxon>Fungi</taxon>
        <taxon>Dikarya</taxon>
        <taxon>Ascomycota</taxon>
        <taxon>Pezizomycotina</taxon>
        <taxon>Eurotiomycetes</taxon>
        <taxon>Eurotiomycetidae</taxon>
        <taxon>Eurotiales</taxon>
        <taxon>Aspergillaceae</taxon>
        <taxon>Aspergillus</taxon>
        <taxon>Aspergillus subgen. Circumdati</taxon>
    </lineage>
</organism>
<keyword evidence="2" id="KW-1185">Reference proteome</keyword>
<proteinExistence type="predicted"/>